<dbReference type="Pfam" id="PF00314">
    <property type="entry name" value="Thaumatin"/>
    <property type="match status" value="1"/>
</dbReference>
<protein>
    <recommendedName>
        <fullName evidence="5">Thaumatin-like protein</fullName>
    </recommendedName>
</protein>
<gene>
    <name evidence="3" type="ORF">BOKJ2_LOCUS12719</name>
</gene>
<reference evidence="3" key="1">
    <citation type="submission" date="2020-09" db="EMBL/GenBank/DDBJ databases">
        <authorList>
            <person name="Kikuchi T."/>
        </authorList>
    </citation>
    <scope>NUCLEOTIDE SEQUENCE</scope>
    <source>
        <strain evidence="3">SH1</strain>
    </source>
</reference>
<dbReference type="OrthoDB" id="5861241at2759"/>
<feature type="disulfide bond" evidence="1">
    <location>
        <begin position="181"/>
        <end position="190"/>
    </location>
</feature>
<dbReference type="InterPro" id="IPR037176">
    <property type="entry name" value="Osmotin/thaumatin-like_sf"/>
</dbReference>
<feature type="signal peptide" evidence="2">
    <location>
        <begin position="1"/>
        <end position="15"/>
    </location>
</feature>
<feature type="disulfide bond" evidence="1">
    <location>
        <begin position="72"/>
        <end position="81"/>
    </location>
</feature>
<dbReference type="SUPFAM" id="SSF49870">
    <property type="entry name" value="Osmotin, thaumatin-like protein"/>
    <property type="match status" value="1"/>
</dbReference>
<feature type="disulfide bond" evidence="1">
    <location>
        <begin position="148"/>
        <end position="236"/>
    </location>
</feature>
<dbReference type="Proteomes" id="UP000783686">
    <property type="component" value="Unassembled WGS sequence"/>
</dbReference>
<dbReference type="SMART" id="SM00205">
    <property type="entry name" value="THN"/>
    <property type="match status" value="1"/>
</dbReference>
<accession>A0A811LMZ1</accession>
<evidence type="ECO:0000256" key="1">
    <source>
        <dbReference type="PIRSR" id="PIRSR002703-1"/>
    </source>
</evidence>
<comment type="caution">
    <text evidence="3">The sequence shown here is derived from an EMBL/GenBank/DDBJ whole genome shotgun (WGS) entry which is preliminary data.</text>
</comment>
<evidence type="ECO:0008006" key="5">
    <source>
        <dbReference type="Google" id="ProtNLM"/>
    </source>
</evidence>
<organism evidence="3 4">
    <name type="scientific">Bursaphelenchus okinawaensis</name>
    <dbReference type="NCBI Taxonomy" id="465554"/>
    <lineage>
        <taxon>Eukaryota</taxon>
        <taxon>Metazoa</taxon>
        <taxon>Ecdysozoa</taxon>
        <taxon>Nematoda</taxon>
        <taxon>Chromadorea</taxon>
        <taxon>Rhabditida</taxon>
        <taxon>Tylenchina</taxon>
        <taxon>Tylenchomorpha</taxon>
        <taxon>Aphelenchoidea</taxon>
        <taxon>Aphelenchoididae</taxon>
        <taxon>Bursaphelenchus</taxon>
    </lineage>
</organism>
<evidence type="ECO:0000313" key="4">
    <source>
        <dbReference type="Proteomes" id="UP000614601"/>
    </source>
</evidence>
<dbReference type="EMBL" id="CAJFCW020000006">
    <property type="protein sequence ID" value="CAG9124603.1"/>
    <property type="molecule type" value="Genomic_DNA"/>
</dbReference>
<sequence>MNRFVFLLCASVVVADIQITVINKCKETVWPGVYGQPTIPENGGFELAAGAQKVLTVPVGWTAGRIWPRTGCNGTGENFQCQTGACGTSLQCNGKTGATPCTLAELTLAKTTSDQDFYDISFVDGSNIPVSMKPVGDFTKTGTTQYSCGEAGECSKDLKTVVPANLQYKVDGKVVGTLSACSATNEPQYCCSGAFNTPQTCNATTSFPADYYTDLKKICPTVYMYAYDDPTSTFTCKGKAPTTSPNYEIYFCTESGIGLP</sequence>
<name>A0A811LMZ1_9BILA</name>
<feature type="disulfide bond" evidence="1">
    <location>
        <begin position="191"/>
        <end position="201"/>
    </location>
</feature>
<dbReference type="PANTHER" id="PTHR31013:SF12">
    <property type="entry name" value="PATHOGENESIS-RELATED PROTEIN 5-LIKE"/>
    <property type="match status" value="1"/>
</dbReference>
<proteinExistence type="predicted"/>
<keyword evidence="1" id="KW-1015">Disulfide bond</keyword>
<keyword evidence="4" id="KW-1185">Reference proteome</keyword>
<feature type="disulfide bond" evidence="1">
    <location>
        <begin position="154"/>
        <end position="219"/>
    </location>
</feature>
<keyword evidence="2" id="KW-0732">Signal</keyword>
<dbReference type="Proteomes" id="UP000614601">
    <property type="component" value="Unassembled WGS sequence"/>
</dbReference>
<dbReference type="PRINTS" id="PR00347">
    <property type="entry name" value="THAUMATIN"/>
</dbReference>
<dbReference type="FunFam" id="2.60.110.10:FF:000004">
    <property type="entry name" value="THAUMATIN-LIKE PROTEIN 1"/>
    <property type="match status" value="1"/>
</dbReference>
<dbReference type="Gene3D" id="2.60.110.10">
    <property type="entry name" value="Thaumatin"/>
    <property type="match status" value="1"/>
</dbReference>
<dbReference type="EMBL" id="CAJFDH010000006">
    <property type="protein sequence ID" value="CAD5228520.1"/>
    <property type="molecule type" value="Genomic_DNA"/>
</dbReference>
<dbReference type="PIRSF" id="PIRSF002703">
    <property type="entry name" value="Thaumatin"/>
    <property type="match status" value="1"/>
</dbReference>
<dbReference type="PROSITE" id="PS51367">
    <property type="entry name" value="THAUMATIN_2"/>
    <property type="match status" value="1"/>
</dbReference>
<feature type="disulfide bond" evidence="1">
    <location>
        <begin position="25"/>
        <end position="252"/>
    </location>
</feature>
<dbReference type="AlphaFoldDB" id="A0A811LMZ1"/>
<feature type="disulfide bond" evidence="1">
    <location>
        <begin position="86"/>
        <end position="92"/>
    </location>
</feature>
<dbReference type="PANTHER" id="PTHR31013">
    <property type="entry name" value="THAUMATIN FAMILY PROTEIN-RELATED"/>
    <property type="match status" value="1"/>
</dbReference>
<feature type="chain" id="PRO_5036221465" description="Thaumatin-like protein" evidence="2">
    <location>
        <begin position="16"/>
        <end position="260"/>
    </location>
</feature>
<dbReference type="InterPro" id="IPR001938">
    <property type="entry name" value="Thaumatin"/>
</dbReference>
<evidence type="ECO:0000313" key="3">
    <source>
        <dbReference type="EMBL" id="CAD5228520.1"/>
    </source>
</evidence>
<evidence type="ECO:0000256" key="2">
    <source>
        <dbReference type="SAM" id="SignalP"/>
    </source>
</evidence>